<dbReference type="GO" id="GO:0009408">
    <property type="term" value="P:response to heat"/>
    <property type="evidence" value="ECO:0007669"/>
    <property type="project" value="InterPro"/>
</dbReference>
<gene>
    <name evidence="11" type="ORF">A1Q2_01347</name>
</gene>
<evidence type="ECO:0000256" key="5">
    <source>
        <dbReference type="ARBA" id="ARBA00023186"/>
    </source>
</evidence>
<dbReference type="CDD" id="cd10747">
    <property type="entry name" value="DnaJ_C"/>
    <property type="match status" value="1"/>
</dbReference>
<keyword evidence="3 7" id="KW-0863">Zinc-finger</keyword>
<dbReference type="InterPro" id="IPR036869">
    <property type="entry name" value="J_dom_sf"/>
</dbReference>
<dbReference type="FunCoup" id="K1VUX4">
    <property type="interactions" value="333"/>
</dbReference>
<dbReference type="InterPro" id="IPR036410">
    <property type="entry name" value="HSP_DnaJ_Cys-rich_dom_sf"/>
</dbReference>
<evidence type="ECO:0000256" key="7">
    <source>
        <dbReference type="PROSITE-ProRule" id="PRU00546"/>
    </source>
</evidence>
<protein>
    <recommendedName>
        <fullName evidence="6">DnaJ homolog 1, mitochondrial</fullName>
    </recommendedName>
</protein>
<feature type="region of interest" description="Disordered" evidence="8">
    <location>
        <begin position="452"/>
        <end position="507"/>
    </location>
</feature>
<dbReference type="CDD" id="cd06257">
    <property type="entry name" value="DnaJ"/>
    <property type="match status" value="1"/>
</dbReference>
<dbReference type="FunFam" id="2.60.260.20:FF:000005">
    <property type="entry name" value="Chaperone protein dnaJ 1, mitochondrial"/>
    <property type="match status" value="1"/>
</dbReference>
<dbReference type="GO" id="GO:0005737">
    <property type="term" value="C:cytoplasm"/>
    <property type="evidence" value="ECO:0007669"/>
    <property type="project" value="TreeGrafter"/>
</dbReference>
<dbReference type="SUPFAM" id="SSF57938">
    <property type="entry name" value="DnaJ/Hsp40 cysteine-rich domain"/>
    <property type="match status" value="1"/>
</dbReference>
<evidence type="ECO:0000256" key="8">
    <source>
        <dbReference type="SAM" id="MobiDB-lite"/>
    </source>
</evidence>
<evidence type="ECO:0000259" key="10">
    <source>
        <dbReference type="PROSITE" id="PS51188"/>
    </source>
</evidence>
<dbReference type="HAMAP" id="MF_01152">
    <property type="entry name" value="DnaJ"/>
    <property type="match status" value="1"/>
</dbReference>
<comment type="caution">
    <text evidence="11">The sequence shown here is derived from an EMBL/GenBank/DDBJ whole genome shotgun (WGS) entry which is preliminary data.</text>
</comment>
<dbReference type="FunFam" id="2.10.230.10:FF:000002">
    <property type="entry name" value="Molecular chaperone DnaJ"/>
    <property type="match status" value="1"/>
</dbReference>
<keyword evidence="1 7" id="KW-0479">Metal-binding</keyword>
<dbReference type="PRINTS" id="PR00625">
    <property type="entry name" value="JDOMAIN"/>
</dbReference>
<dbReference type="STRING" id="1220162.K1VUX4"/>
<evidence type="ECO:0000313" key="11">
    <source>
        <dbReference type="EMBL" id="EKD04316.1"/>
    </source>
</evidence>
<dbReference type="PROSITE" id="PS00636">
    <property type="entry name" value="DNAJ_1"/>
    <property type="match status" value="1"/>
</dbReference>
<feature type="compositionally biased region" description="Low complexity" evidence="8">
    <location>
        <begin position="454"/>
        <end position="473"/>
    </location>
</feature>
<evidence type="ECO:0000256" key="2">
    <source>
        <dbReference type="ARBA" id="ARBA00022737"/>
    </source>
</evidence>
<keyword evidence="2" id="KW-0677">Repeat</keyword>
<organism evidence="11 12">
    <name type="scientific">Trichosporon asahii var. asahii (strain CBS 8904)</name>
    <name type="common">Yeast</name>
    <dbReference type="NCBI Taxonomy" id="1220162"/>
    <lineage>
        <taxon>Eukaryota</taxon>
        <taxon>Fungi</taxon>
        <taxon>Dikarya</taxon>
        <taxon>Basidiomycota</taxon>
        <taxon>Agaricomycotina</taxon>
        <taxon>Tremellomycetes</taxon>
        <taxon>Trichosporonales</taxon>
        <taxon>Trichosporonaceae</taxon>
        <taxon>Trichosporon</taxon>
    </lineage>
</organism>
<evidence type="ECO:0000256" key="4">
    <source>
        <dbReference type="ARBA" id="ARBA00022833"/>
    </source>
</evidence>
<proteinExistence type="inferred from homology"/>
<dbReference type="eggNOG" id="KOG0715">
    <property type="taxonomic scope" value="Eukaryota"/>
</dbReference>
<dbReference type="SUPFAM" id="SSF49493">
    <property type="entry name" value="HSP40/DnaJ peptide-binding domain"/>
    <property type="match status" value="2"/>
</dbReference>
<dbReference type="GO" id="GO:0051082">
    <property type="term" value="F:unfolded protein binding"/>
    <property type="evidence" value="ECO:0007669"/>
    <property type="project" value="InterPro"/>
</dbReference>
<dbReference type="Pfam" id="PF01556">
    <property type="entry name" value="DnaJ_C"/>
    <property type="match status" value="1"/>
</dbReference>
<dbReference type="PROSITE" id="PS50076">
    <property type="entry name" value="DNAJ_2"/>
    <property type="match status" value="1"/>
</dbReference>
<dbReference type="PROSITE" id="PS51188">
    <property type="entry name" value="ZF_CR"/>
    <property type="match status" value="1"/>
</dbReference>
<dbReference type="Pfam" id="PF00684">
    <property type="entry name" value="DnaJ_CXXCXGXG"/>
    <property type="match status" value="1"/>
</dbReference>
<dbReference type="SUPFAM" id="SSF46565">
    <property type="entry name" value="Chaperone J-domain"/>
    <property type="match status" value="1"/>
</dbReference>
<dbReference type="GO" id="GO:0008270">
    <property type="term" value="F:zinc ion binding"/>
    <property type="evidence" value="ECO:0007669"/>
    <property type="project" value="UniProtKB-KW"/>
</dbReference>
<dbReference type="Proteomes" id="UP000006757">
    <property type="component" value="Unassembled WGS sequence"/>
</dbReference>
<feature type="domain" description="CR-type" evidence="10">
    <location>
        <begin position="228"/>
        <end position="308"/>
    </location>
</feature>
<dbReference type="InParanoid" id="K1VUX4"/>
<reference evidence="11 12" key="1">
    <citation type="journal article" date="2012" name="Eukaryot. Cell">
        <title>Genome sequence of the Trichosporon asahii environmental strain CBS 8904.</title>
        <authorList>
            <person name="Yang R.Y."/>
            <person name="Li H.T."/>
            <person name="Zhu H."/>
            <person name="Zhou G.P."/>
            <person name="Wang M."/>
            <person name="Wang L."/>
        </authorList>
    </citation>
    <scope>NUCLEOTIDE SEQUENCE [LARGE SCALE GENOMIC DNA]</scope>
    <source>
        <strain evidence="11 12">CBS 8904</strain>
    </source>
</reference>
<evidence type="ECO:0000256" key="6">
    <source>
        <dbReference type="ARBA" id="ARBA00072890"/>
    </source>
</evidence>
<dbReference type="InterPro" id="IPR018253">
    <property type="entry name" value="DnaJ_domain_CS"/>
</dbReference>
<dbReference type="CDD" id="cd10719">
    <property type="entry name" value="DnaJ_zf"/>
    <property type="match status" value="1"/>
</dbReference>
<dbReference type="NCBIfam" id="NF008035">
    <property type="entry name" value="PRK10767.1"/>
    <property type="match status" value="1"/>
</dbReference>
<keyword evidence="4 7" id="KW-0862">Zinc</keyword>
<dbReference type="Gene3D" id="2.60.260.20">
    <property type="entry name" value="Urease metallochaperone UreE, N-terminal domain"/>
    <property type="match status" value="2"/>
</dbReference>
<evidence type="ECO:0000259" key="9">
    <source>
        <dbReference type="PROSITE" id="PS50076"/>
    </source>
</evidence>
<dbReference type="InterPro" id="IPR012724">
    <property type="entry name" value="DnaJ"/>
</dbReference>
<feature type="domain" description="J" evidence="9">
    <location>
        <begin position="75"/>
        <end position="139"/>
    </location>
</feature>
<evidence type="ECO:0000313" key="12">
    <source>
        <dbReference type="Proteomes" id="UP000006757"/>
    </source>
</evidence>
<dbReference type="OrthoDB" id="10256793at2759"/>
<dbReference type="GO" id="GO:0031072">
    <property type="term" value="F:heat shock protein binding"/>
    <property type="evidence" value="ECO:0007669"/>
    <property type="project" value="InterPro"/>
</dbReference>
<dbReference type="Gene3D" id="1.10.287.110">
    <property type="entry name" value="DnaJ domain"/>
    <property type="match status" value="1"/>
</dbReference>
<dbReference type="Pfam" id="PF00226">
    <property type="entry name" value="DnaJ"/>
    <property type="match status" value="1"/>
</dbReference>
<feature type="region of interest" description="Disordered" evidence="8">
    <location>
        <begin position="522"/>
        <end position="541"/>
    </location>
</feature>
<dbReference type="InterPro" id="IPR002939">
    <property type="entry name" value="DnaJ_C"/>
</dbReference>
<accession>K1VUX4</accession>
<dbReference type="EMBL" id="AMBO01000227">
    <property type="protein sequence ID" value="EKD04316.1"/>
    <property type="molecule type" value="Genomic_DNA"/>
</dbReference>
<name>K1VUX4_TRIAC</name>
<dbReference type="InterPro" id="IPR001305">
    <property type="entry name" value="HSP_DnaJ_Cys-rich_dom"/>
</dbReference>
<evidence type="ECO:0000256" key="1">
    <source>
        <dbReference type="ARBA" id="ARBA00022723"/>
    </source>
</evidence>
<dbReference type="GO" id="GO:0005524">
    <property type="term" value="F:ATP binding"/>
    <property type="evidence" value="ECO:0007669"/>
    <property type="project" value="InterPro"/>
</dbReference>
<dbReference type="InterPro" id="IPR001623">
    <property type="entry name" value="DnaJ_domain"/>
</dbReference>
<dbReference type="AlphaFoldDB" id="K1VUX4"/>
<keyword evidence="5" id="KW-0143">Chaperone</keyword>
<feature type="region of interest" description="Disordered" evidence="8">
    <location>
        <begin position="18"/>
        <end position="69"/>
    </location>
</feature>
<feature type="compositionally biased region" description="Low complexity" evidence="8">
    <location>
        <begin position="31"/>
        <end position="48"/>
    </location>
</feature>
<dbReference type="Gene3D" id="2.10.230.10">
    <property type="entry name" value="Heat shock protein DnaJ, cysteine-rich domain"/>
    <property type="match status" value="1"/>
</dbReference>
<dbReference type="PANTHER" id="PTHR43096:SF52">
    <property type="entry name" value="DNAJ HOMOLOG 1, MITOCHONDRIAL-RELATED"/>
    <property type="match status" value="1"/>
</dbReference>
<sequence>MPPKLQVNALSRALVRTPLPTPVPQRRQLHLASASSSAGPSGPSSSRPLARRRSEPTLQKRAFHATNVTGASQKDPYDVLGVARDAKTADIKKAYYALAKKWHPDSSKEENAAEKFHEIQSAYDILSDDKKRKAYDMYGTTGDSESDFGPGAGGFGGFQDFGGFGGGRGGQASDLFEQLFGGAFGRGQTGGFSGGGPFAGGAGFRQRPVRGDDLETTVNIDFIQACEGTAKQVTVTPVVECKPCHGSGLKPGEKKATCAQCRGTGQQAFQVQGMFMASTCPACNGSGSTIPRSARCDSCDGVGRVKERTTIDVDIPAGIEDGMKIKVPGAGDAPLSSTGPNGDLFVRVNVKPSSVFRRQGTNIFHDAKVPLTTALLGGKVRIPTLEGDVDVKIREGTQYGQEAVLKGRGVKSLYGRKGERGDLVVTWKVQIPRGLTAKQKKILQEFADDLDGKSAASTNSNNGNGATGSGRNSADTKTNNRTDRVWDTEDVSRGSHSGGQGGVADKVAGALGSAVGWAERLLHRNKENSFEDQDKKDGGKK</sequence>
<keyword evidence="12" id="KW-1185">Reference proteome</keyword>
<dbReference type="InterPro" id="IPR008971">
    <property type="entry name" value="HSP40/DnaJ_pept-bd"/>
</dbReference>
<feature type="compositionally biased region" description="Basic and acidic residues" evidence="8">
    <location>
        <begin position="478"/>
        <end position="493"/>
    </location>
</feature>
<dbReference type="SMART" id="SM00271">
    <property type="entry name" value="DnaJ"/>
    <property type="match status" value="1"/>
</dbReference>
<dbReference type="HOGENOM" id="CLU_017633_0_3_1"/>
<dbReference type="PANTHER" id="PTHR43096">
    <property type="entry name" value="DNAJ HOMOLOG 1, MITOCHONDRIAL-RELATED"/>
    <property type="match status" value="1"/>
</dbReference>
<dbReference type="GO" id="GO:0042026">
    <property type="term" value="P:protein refolding"/>
    <property type="evidence" value="ECO:0007669"/>
    <property type="project" value="TreeGrafter"/>
</dbReference>
<dbReference type="OMA" id="MATDYYA"/>
<feature type="zinc finger region" description="CR-type" evidence="7">
    <location>
        <begin position="228"/>
        <end position="308"/>
    </location>
</feature>
<evidence type="ECO:0000256" key="3">
    <source>
        <dbReference type="ARBA" id="ARBA00022771"/>
    </source>
</evidence>